<sequence length="146" mass="15810">MVRQMIGILGVLAMVTACSSADEPGPFDNRAQTRPELVVADPTTVSAGDLVELSFPQETERGVPWVLEEQDGDTWHQRYLLWSDGNGGTPDWVGHEDEERWGWDGVGVSGPGPDTVLVPDTAAAGHYRLCTANARENFCAELEVTG</sequence>
<name>A0ABY4YXK1_9MICO</name>
<evidence type="ECO:0000313" key="3">
    <source>
        <dbReference type="Proteomes" id="UP001056455"/>
    </source>
</evidence>
<gene>
    <name evidence="2" type="ORF">NF556_06955</name>
</gene>
<protein>
    <submittedName>
        <fullName evidence="2">Uncharacterized protein</fullName>
    </submittedName>
</protein>
<feature type="signal peptide" evidence="1">
    <location>
        <begin position="1"/>
        <end position="21"/>
    </location>
</feature>
<dbReference type="RefSeq" id="WP_252594816.1">
    <property type="nucleotide sequence ID" value="NZ_CP099489.1"/>
</dbReference>
<dbReference type="Proteomes" id="UP001056455">
    <property type="component" value="Chromosome"/>
</dbReference>
<evidence type="ECO:0000256" key="1">
    <source>
        <dbReference type="SAM" id="SignalP"/>
    </source>
</evidence>
<organism evidence="2 3">
    <name type="scientific">Ornithinimicrobium faecis</name>
    <dbReference type="NCBI Taxonomy" id="2934158"/>
    <lineage>
        <taxon>Bacteria</taxon>
        <taxon>Bacillati</taxon>
        <taxon>Actinomycetota</taxon>
        <taxon>Actinomycetes</taxon>
        <taxon>Micrococcales</taxon>
        <taxon>Ornithinimicrobiaceae</taxon>
        <taxon>Ornithinimicrobium</taxon>
    </lineage>
</organism>
<dbReference type="PROSITE" id="PS51257">
    <property type="entry name" value="PROKAR_LIPOPROTEIN"/>
    <property type="match status" value="1"/>
</dbReference>
<feature type="chain" id="PRO_5047508713" evidence="1">
    <location>
        <begin position="22"/>
        <end position="146"/>
    </location>
</feature>
<evidence type="ECO:0000313" key="2">
    <source>
        <dbReference type="EMBL" id="USQ81381.1"/>
    </source>
</evidence>
<proteinExistence type="predicted"/>
<keyword evidence="3" id="KW-1185">Reference proteome</keyword>
<reference evidence="2" key="1">
    <citation type="submission" date="2022-06" db="EMBL/GenBank/DDBJ databases">
        <title>Ornithinimicrobium HY1793.</title>
        <authorList>
            <person name="Huang Y."/>
        </authorList>
    </citation>
    <scope>NUCLEOTIDE SEQUENCE</scope>
    <source>
        <strain evidence="2">HY1793</strain>
    </source>
</reference>
<keyword evidence="1" id="KW-0732">Signal</keyword>
<dbReference type="EMBL" id="CP099489">
    <property type="protein sequence ID" value="USQ81381.1"/>
    <property type="molecule type" value="Genomic_DNA"/>
</dbReference>
<accession>A0ABY4YXK1</accession>